<keyword evidence="10" id="KW-1185">Reference proteome</keyword>
<feature type="transmembrane region" description="Helical" evidence="7">
    <location>
        <begin position="379"/>
        <end position="398"/>
    </location>
</feature>
<dbReference type="AlphaFoldDB" id="A0A3M9MW71"/>
<feature type="transmembrane region" description="Helical" evidence="7">
    <location>
        <begin position="222"/>
        <end position="241"/>
    </location>
</feature>
<dbReference type="RefSeq" id="WP_123132893.1">
    <property type="nucleotide sequence ID" value="NZ_RJJE01000009.1"/>
</dbReference>
<reference evidence="9 10" key="1">
    <citation type="submission" date="2018-11" db="EMBL/GenBank/DDBJ databases">
        <title>Rufibacter latericius sp. nov., isolated from water in Baiyang Lake.</title>
        <authorList>
            <person name="Yang Y."/>
        </authorList>
    </citation>
    <scope>NUCLEOTIDE SEQUENCE [LARGE SCALE GENOMIC DNA]</scope>
    <source>
        <strain evidence="9 10">MCC P1</strain>
    </source>
</reference>
<dbReference type="InterPro" id="IPR020846">
    <property type="entry name" value="MFS_dom"/>
</dbReference>
<name>A0A3M9MW71_9BACT</name>
<feature type="transmembrane region" description="Helical" evidence="7">
    <location>
        <begin position="287"/>
        <end position="305"/>
    </location>
</feature>
<evidence type="ECO:0000313" key="10">
    <source>
        <dbReference type="Proteomes" id="UP000271010"/>
    </source>
</evidence>
<evidence type="ECO:0000256" key="2">
    <source>
        <dbReference type="ARBA" id="ARBA00022448"/>
    </source>
</evidence>
<dbReference type="InterPro" id="IPR011701">
    <property type="entry name" value="MFS"/>
</dbReference>
<evidence type="ECO:0000256" key="1">
    <source>
        <dbReference type="ARBA" id="ARBA00004651"/>
    </source>
</evidence>
<dbReference type="SUPFAM" id="SSF103473">
    <property type="entry name" value="MFS general substrate transporter"/>
    <property type="match status" value="1"/>
</dbReference>
<dbReference type="EMBL" id="RJJE01000009">
    <property type="protein sequence ID" value="RNI29811.1"/>
    <property type="molecule type" value="Genomic_DNA"/>
</dbReference>
<evidence type="ECO:0000256" key="5">
    <source>
        <dbReference type="ARBA" id="ARBA00022989"/>
    </source>
</evidence>
<keyword evidence="3" id="KW-1003">Cell membrane</keyword>
<accession>A0A3M9MW71</accession>
<keyword evidence="2" id="KW-0813">Transport</keyword>
<dbReference type="PRINTS" id="PR01035">
    <property type="entry name" value="TCRTETA"/>
</dbReference>
<dbReference type="PANTHER" id="PTHR23517">
    <property type="entry name" value="RESISTANCE PROTEIN MDTM, PUTATIVE-RELATED-RELATED"/>
    <property type="match status" value="1"/>
</dbReference>
<feature type="transmembrane region" description="Helical" evidence="7">
    <location>
        <begin position="347"/>
        <end position="367"/>
    </location>
</feature>
<dbReference type="Proteomes" id="UP000271010">
    <property type="component" value="Unassembled WGS sequence"/>
</dbReference>
<dbReference type="Gene3D" id="1.20.1250.20">
    <property type="entry name" value="MFS general substrate transporter like domains"/>
    <property type="match status" value="1"/>
</dbReference>
<feature type="transmembrane region" description="Helical" evidence="7">
    <location>
        <begin position="311"/>
        <end position="335"/>
    </location>
</feature>
<feature type="transmembrane region" description="Helical" evidence="7">
    <location>
        <begin position="20"/>
        <end position="42"/>
    </location>
</feature>
<dbReference type="GO" id="GO:0022857">
    <property type="term" value="F:transmembrane transporter activity"/>
    <property type="evidence" value="ECO:0007669"/>
    <property type="project" value="InterPro"/>
</dbReference>
<feature type="transmembrane region" description="Helical" evidence="7">
    <location>
        <begin position="171"/>
        <end position="191"/>
    </location>
</feature>
<protein>
    <submittedName>
        <fullName evidence="9">MFS transporter</fullName>
    </submittedName>
</protein>
<dbReference type="Pfam" id="PF07690">
    <property type="entry name" value="MFS_1"/>
    <property type="match status" value="1"/>
</dbReference>
<evidence type="ECO:0000256" key="4">
    <source>
        <dbReference type="ARBA" id="ARBA00022692"/>
    </source>
</evidence>
<feature type="domain" description="Major facilitator superfamily (MFS) profile" evidence="8">
    <location>
        <begin position="18"/>
        <end position="402"/>
    </location>
</feature>
<evidence type="ECO:0000259" key="8">
    <source>
        <dbReference type="PROSITE" id="PS50850"/>
    </source>
</evidence>
<dbReference type="PANTHER" id="PTHR23517:SF2">
    <property type="entry name" value="MULTIDRUG RESISTANCE PROTEIN MDTH"/>
    <property type="match status" value="1"/>
</dbReference>
<keyword evidence="4 7" id="KW-0812">Transmembrane</keyword>
<proteinExistence type="predicted"/>
<dbReference type="InterPro" id="IPR036259">
    <property type="entry name" value="MFS_trans_sf"/>
</dbReference>
<keyword evidence="6 7" id="KW-0472">Membrane</keyword>
<evidence type="ECO:0000256" key="6">
    <source>
        <dbReference type="ARBA" id="ARBA00023136"/>
    </source>
</evidence>
<sequence length="406" mass="44969">MHQILSLYRNAFGGLSREAWLLAGVMFINRSGAMVVPFLSVYLTEALDFTLQQVGLLLSIFGVGSMCGTFLGGWLTDRIGHFKVQLLSLVLGGSWFFVMLTLKQFEWFAGGIFLLSLLTECLRPANASSVSSYARPENVTRAFSLNRMAINLGFSIGPALGGVLASVSYQWLFMADGITCLSAGALFFFYFRHRQGHTPAKADQPQDTQVVPVPRSPYRDGLFLLFTVLCCFFAVAFFQFFSTMPLYFRRVYQLSELEIGGLLAFNGMVVFLLEMIIVYLIGERHAVWKMIVLGLLLLALGFVVLNLFQGFWVLVLSVLLMSLSEILAMPFMSTLTVQRSGPHNRGAYMGLYSLSYSAAHILGPYIGTSTIAAYGFNTLWWSGSVLCLVAAVGFYGVVRRLQQTAV</sequence>
<dbReference type="PROSITE" id="PS50850">
    <property type="entry name" value="MFS"/>
    <property type="match status" value="1"/>
</dbReference>
<feature type="transmembrane region" description="Helical" evidence="7">
    <location>
        <begin position="54"/>
        <end position="75"/>
    </location>
</feature>
<comment type="subcellular location">
    <subcellularLocation>
        <location evidence="1">Cell membrane</location>
        <topology evidence="1">Multi-pass membrane protein</topology>
    </subcellularLocation>
</comment>
<feature type="transmembrane region" description="Helical" evidence="7">
    <location>
        <begin position="145"/>
        <end position="165"/>
    </location>
</feature>
<dbReference type="GO" id="GO:0005886">
    <property type="term" value="C:plasma membrane"/>
    <property type="evidence" value="ECO:0007669"/>
    <property type="project" value="UniProtKB-SubCell"/>
</dbReference>
<comment type="caution">
    <text evidence="9">The sequence shown here is derived from an EMBL/GenBank/DDBJ whole genome shotgun (WGS) entry which is preliminary data.</text>
</comment>
<organism evidence="9 10">
    <name type="scientific">Rufibacter immobilis</name>
    <dbReference type="NCBI Taxonomy" id="1348778"/>
    <lineage>
        <taxon>Bacteria</taxon>
        <taxon>Pseudomonadati</taxon>
        <taxon>Bacteroidota</taxon>
        <taxon>Cytophagia</taxon>
        <taxon>Cytophagales</taxon>
        <taxon>Hymenobacteraceae</taxon>
        <taxon>Rufibacter</taxon>
    </lineage>
</organism>
<evidence type="ECO:0000313" key="9">
    <source>
        <dbReference type="EMBL" id="RNI29811.1"/>
    </source>
</evidence>
<gene>
    <name evidence="9" type="ORF">EFA69_09750</name>
</gene>
<dbReference type="InterPro" id="IPR050171">
    <property type="entry name" value="MFS_Transporters"/>
</dbReference>
<dbReference type="OrthoDB" id="5379144at2"/>
<evidence type="ECO:0000256" key="7">
    <source>
        <dbReference type="SAM" id="Phobius"/>
    </source>
</evidence>
<evidence type="ECO:0000256" key="3">
    <source>
        <dbReference type="ARBA" id="ARBA00022475"/>
    </source>
</evidence>
<feature type="transmembrane region" description="Helical" evidence="7">
    <location>
        <begin position="261"/>
        <end position="280"/>
    </location>
</feature>
<keyword evidence="5 7" id="KW-1133">Transmembrane helix</keyword>
<dbReference type="InterPro" id="IPR001958">
    <property type="entry name" value="Tet-R_TetA/multi-R_MdtG-like"/>
</dbReference>
<feature type="transmembrane region" description="Helical" evidence="7">
    <location>
        <begin position="107"/>
        <end position="125"/>
    </location>
</feature>